<evidence type="ECO:0000256" key="1">
    <source>
        <dbReference type="ARBA" id="ARBA00009275"/>
    </source>
</evidence>
<dbReference type="GO" id="GO:0016787">
    <property type="term" value="F:hydrolase activity"/>
    <property type="evidence" value="ECO:0007669"/>
    <property type="project" value="UniProtKB-KW"/>
</dbReference>
<dbReference type="PROSITE" id="PS01090">
    <property type="entry name" value="TATD_2"/>
    <property type="match status" value="1"/>
</dbReference>
<name>A0ABV4TZS1_9BACT</name>
<keyword evidence="5" id="KW-1185">Reference proteome</keyword>
<evidence type="ECO:0000256" key="2">
    <source>
        <dbReference type="ARBA" id="ARBA00022723"/>
    </source>
</evidence>
<dbReference type="SUPFAM" id="SSF51556">
    <property type="entry name" value="Metallo-dependent hydrolases"/>
    <property type="match status" value="1"/>
</dbReference>
<dbReference type="InterPro" id="IPR015991">
    <property type="entry name" value="TatD/YcfH-like"/>
</dbReference>
<evidence type="ECO:0000313" key="4">
    <source>
        <dbReference type="EMBL" id="MFA9476840.1"/>
    </source>
</evidence>
<keyword evidence="2" id="KW-0479">Metal-binding</keyword>
<evidence type="ECO:0000313" key="5">
    <source>
        <dbReference type="Proteomes" id="UP001575105"/>
    </source>
</evidence>
<dbReference type="InterPro" id="IPR032466">
    <property type="entry name" value="Metal_Hydrolase"/>
</dbReference>
<accession>A0ABV4TZS1</accession>
<dbReference type="PANTHER" id="PTHR46124">
    <property type="entry name" value="D-AMINOACYL-TRNA DEACYLASE"/>
    <property type="match status" value="1"/>
</dbReference>
<dbReference type="PANTHER" id="PTHR46124:SF2">
    <property type="entry name" value="D-AMINOACYL-TRNA DEACYLASE"/>
    <property type="match status" value="1"/>
</dbReference>
<dbReference type="RefSeq" id="WP_425343765.1">
    <property type="nucleotide sequence ID" value="NZ_JBGUBD010000001.1"/>
</dbReference>
<organism evidence="4 5">
    <name type="scientific">Natronomicrosphaera hydrolytica</name>
    <dbReference type="NCBI Taxonomy" id="3242702"/>
    <lineage>
        <taxon>Bacteria</taxon>
        <taxon>Pseudomonadati</taxon>
        <taxon>Planctomycetota</taxon>
        <taxon>Phycisphaerae</taxon>
        <taxon>Phycisphaerales</taxon>
        <taxon>Phycisphaeraceae</taxon>
        <taxon>Natronomicrosphaera</taxon>
    </lineage>
</organism>
<dbReference type="NCBIfam" id="TIGR00010">
    <property type="entry name" value="YchF/TatD family DNA exonuclease"/>
    <property type="match status" value="1"/>
</dbReference>
<dbReference type="InterPro" id="IPR001130">
    <property type="entry name" value="TatD-like"/>
</dbReference>
<evidence type="ECO:0000256" key="3">
    <source>
        <dbReference type="ARBA" id="ARBA00022801"/>
    </source>
</evidence>
<gene>
    <name evidence="4" type="ORF">ACERK3_00905</name>
</gene>
<dbReference type="InterPro" id="IPR018228">
    <property type="entry name" value="DNase_TatD-rel_CS"/>
</dbReference>
<dbReference type="EC" id="3.1.-.-" evidence="4"/>
<dbReference type="EMBL" id="JBGUBD010000001">
    <property type="protein sequence ID" value="MFA9476840.1"/>
    <property type="molecule type" value="Genomic_DNA"/>
</dbReference>
<comment type="similarity">
    <text evidence="1">Belongs to the metallo-dependent hydrolases superfamily. TatD-type hydrolase family.</text>
</comment>
<dbReference type="Proteomes" id="UP001575105">
    <property type="component" value="Unassembled WGS sequence"/>
</dbReference>
<dbReference type="Gene3D" id="3.20.20.140">
    <property type="entry name" value="Metal-dependent hydrolases"/>
    <property type="match status" value="1"/>
</dbReference>
<comment type="caution">
    <text evidence="4">The sequence shown here is derived from an EMBL/GenBank/DDBJ whole genome shotgun (WGS) entry which is preliminary data.</text>
</comment>
<keyword evidence="3 4" id="KW-0378">Hydrolase</keyword>
<proteinExistence type="inferred from homology"/>
<dbReference type="CDD" id="cd01310">
    <property type="entry name" value="TatD_DNAse"/>
    <property type="match status" value="1"/>
</dbReference>
<protein>
    <submittedName>
        <fullName evidence="4">TatD family hydrolase</fullName>
        <ecNumber evidence="4">3.1.-.-</ecNumber>
    </submittedName>
</protein>
<dbReference type="Pfam" id="PF01026">
    <property type="entry name" value="TatD_DNase"/>
    <property type="match status" value="1"/>
</dbReference>
<sequence>MIDTHCHLTFPGLFEQVDAVLARARGAGVDRMISVATTPDDAKRAAALAVDEAGVFATVGVHPHYAGEWADRDALVEAMLAVAGLKGVVAWGEMGLDYHYDEPTAEVQRQVFAWQLEVVREHGGALPVVIHNREATDDVLAMIREAGLAGERFVFHCFTGSRAELEAVLAIGAMVSFTGIVTFNSARDLAAASDVVPLERLMVETDSPYLTPEPYRKVRPNEPRYVREVARFLAKRRGMSEAEFVKVVDGNAERFFGLRG</sequence>
<reference evidence="4 5" key="1">
    <citation type="submission" date="2024-08" db="EMBL/GenBank/DDBJ databases">
        <title>Whole-genome sequencing of halo(alkali)philic microorganisms from hypersaline lakes.</title>
        <authorList>
            <person name="Sorokin D.Y."/>
            <person name="Merkel A.Y."/>
            <person name="Messina E."/>
            <person name="Yakimov M."/>
        </authorList>
    </citation>
    <scope>NUCLEOTIDE SEQUENCE [LARGE SCALE GENOMIC DNA]</scope>
    <source>
        <strain evidence="4 5">AB-hyl4</strain>
    </source>
</reference>
<dbReference type="PIRSF" id="PIRSF005902">
    <property type="entry name" value="DNase_TatD"/>
    <property type="match status" value="1"/>
</dbReference>